<dbReference type="AlphaFoldDB" id="A0A1C1ZNG9"/>
<protein>
    <submittedName>
        <fullName evidence="1">Uncharacterized protein</fullName>
    </submittedName>
</protein>
<organism evidence="1 2">
    <name type="scientific">Limosilactobacillus reuteri</name>
    <name type="common">Lactobacillus reuteri</name>
    <dbReference type="NCBI Taxonomy" id="1598"/>
    <lineage>
        <taxon>Bacteria</taxon>
        <taxon>Bacillati</taxon>
        <taxon>Bacillota</taxon>
        <taxon>Bacilli</taxon>
        <taxon>Lactobacillales</taxon>
        <taxon>Lactobacillaceae</taxon>
        <taxon>Limosilactobacillus</taxon>
    </lineage>
</organism>
<reference evidence="2" key="1">
    <citation type="submission" date="2017-05" db="EMBL/GenBank/DDBJ databases">
        <authorList>
            <person name="Lin X.B."/>
            <person name="Stothard P."/>
            <person name="Tasseva G."/>
            <person name="Walter J."/>
        </authorList>
    </citation>
    <scope>NUCLEOTIDE SEQUENCE [LARGE SCALE GENOMIC DNA]</scope>
    <source>
        <strain evidence="2">103v</strain>
    </source>
</reference>
<evidence type="ECO:0000313" key="2">
    <source>
        <dbReference type="Proteomes" id="UP000216122"/>
    </source>
</evidence>
<name>A0A1C1ZNG9_LIMRT</name>
<dbReference type="Proteomes" id="UP000216122">
    <property type="component" value="Unassembled WGS sequence"/>
</dbReference>
<sequence>MNSKIISKDVALKMAKNYELPQKLLNNINDKIIRSYAHGKCDFSIQYADGLTQENYLSVSTQLQEAGYNVQMVYANGKIFELYAE</sequence>
<proteinExistence type="predicted"/>
<accession>A0A1C1ZNG9</accession>
<evidence type="ECO:0000313" key="1">
    <source>
        <dbReference type="EMBL" id="OYT02589.1"/>
    </source>
</evidence>
<comment type="caution">
    <text evidence="1">The sequence shown here is derived from an EMBL/GenBank/DDBJ whole genome shotgun (WGS) entry which is preliminary data.</text>
</comment>
<reference evidence="1 2" key="2">
    <citation type="submission" date="2017-09" db="EMBL/GenBank/DDBJ databases">
        <title>Tripartite evolution among Lactobacillus johnsonii, Lactobacillus taiwanensis, Lactobacillus reuteri and their rodent host.</title>
        <authorList>
            <person name="Wang T."/>
            <person name="Knowles S."/>
            <person name="Cheng C."/>
        </authorList>
    </citation>
    <scope>NUCLEOTIDE SEQUENCE [LARGE SCALE GENOMIC DNA]</scope>
    <source>
        <strain evidence="1 2">103v</strain>
    </source>
</reference>
<gene>
    <name evidence="1" type="ORF">CBG21_08180</name>
</gene>
<dbReference type="EMBL" id="NGQC01000054">
    <property type="protein sequence ID" value="OYT02589.1"/>
    <property type="molecule type" value="Genomic_DNA"/>
</dbReference>
<dbReference type="RefSeq" id="WP_065899360.1">
    <property type="nucleotide sequence ID" value="NZ_MBLT01000510.1"/>
</dbReference>